<dbReference type="EMBL" id="CP001100">
    <property type="protein sequence ID" value="ACF14603.1"/>
    <property type="molecule type" value="Genomic_DNA"/>
</dbReference>
<dbReference type="RefSeq" id="WP_012500686.1">
    <property type="nucleotide sequence ID" value="NC_011026.1"/>
</dbReference>
<dbReference type="eggNOG" id="COG2120">
    <property type="taxonomic scope" value="Bacteria"/>
</dbReference>
<evidence type="ECO:0000313" key="2">
    <source>
        <dbReference type="Proteomes" id="UP000001208"/>
    </source>
</evidence>
<dbReference type="PANTHER" id="PTHR12993:SF11">
    <property type="entry name" value="N-ACETYLGLUCOSAMINYL-PHOSPHATIDYLINOSITOL DE-N-ACETYLASE"/>
    <property type="match status" value="1"/>
</dbReference>
<dbReference type="InterPro" id="IPR024078">
    <property type="entry name" value="LmbE-like_dom_sf"/>
</dbReference>
<dbReference type="OrthoDB" id="9790023at2"/>
<accession>B3QVK3</accession>
<reference evidence="1 2" key="1">
    <citation type="submission" date="2008-06" db="EMBL/GenBank/DDBJ databases">
        <title>Complete sequence of Chloroherpeton thalassium ATCC 35110.</title>
        <authorList>
            <consortium name="US DOE Joint Genome Institute"/>
            <person name="Lucas S."/>
            <person name="Copeland A."/>
            <person name="Lapidus A."/>
            <person name="Glavina del Rio T."/>
            <person name="Dalin E."/>
            <person name="Tice H."/>
            <person name="Bruce D."/>
            <person name="Goodwin L."/>
            <person name="Pitluck S."/>
            <person name="Schmutz J."/>
            <person name="Larimer F."/>
            <person name="Land M."/>
            <person name="Hauser L."/>
            <person name="Kyrpides N."/>
            <person name="Mikhailova N."/>
            <person name="Liu Z."/>
            <person name="Li T."/>
            <person name="Zhao F."/>
            <person name="Overmann J."/>
            <person name="Bryant D.A."/>
            <person name="Richardson P."/>
        </authorList>
    </citation>
    <scope>NUCLEOTIDE SEQUENCE [LARGE SCALE GENOMIC DNA]</scope>
    <source>
        <strain evidence="2">ATCC 35110 / GB-78</strain>
    </source>
</reference>
<dbReference type="HOGENOM" id="CLU_049311_6_0_10"/>
<sequence>MVIAPHADDEVLGCGATIAKHTKSGDDVVVVIATDASKGAPEIYNKKAIAEVRSEALNAHKTLGISKTHFFDFPAPALSVYPSYKIAIKFTEIFNDYKPEVIYLPHPGDIHSDHKAIYIAGLVAARPQGIHKITAVYCYETMSETEWAPIQGDNGFQPNHFIDVTDVFQTKIDAMNCFKSQIRDFPHSRSLKALDALATYRGVTVGVEKAEAFEVERQILL</sequence>
<protein>
    <submittedName>
        <fullName evidence="1">LmbE family protein</fullName>
    </submittedName>
</protein>
<dbReference type="Proteomes" id="UP000001208">
    <property type="component" value="Chromosome"/>
</dbReference>
<dbReference type="PANTHER" id="PTHR12993">
    <property type="entry name" value="N-ACETYLGLUCOSAMINYL-PHOSPHATIDYLINOSITOL DE-N-ACETYLASE-RELATED"/>
    <property type="match status" value="1"/>
</dbReference>
<name>B3QVK3_CHLT3</name>
<evidence type="ECO:0000313" key="1">
    <source>
        <dbReference type="EMBL" id="ACF14603.1"/>
    </source>
</evidence>
<dbReference type="KEGG" id="cts:Ctha_2151"/>
<dbReference type="SUPFAM" id="SSF102588">
    <property type="entry name" value="LmbE-like"/>
    <property type="match status" value="1"/>
</dbReference>
<proteinExistence type="predicted"/>
<keyword evidence="2" id="KW-1185">Reference proteome</keyword>
<dbReference type="Gene3D" id="3.40.50.10320">
    <property type="entry name" value="LmbE-like"/>
    <property type="match status" value="1"/>
</dbReference>
<organism evidence="1 2">
    <name type="scientific">Chloroherpeton thalassium (strain ATCC 35110 / GB-78)</name>
    <dbReference type="NCBI Taxonomy" id="517418"/>
    <lineage>
        <taxon>Bacteria</taxon>
        <taxon>Pseudomonadati</taxon>
        <taxon>Chlorobiota</taxon>
        <taxon>Chlorobiia</taxon>
        <taxon>Chlorobiales</taxon>
        <taxon>Chloroherpetonaceae</taxon>
        <taxon>Chloroherpeton</taxon>
    </lineage>
</organism>
<dbReference type="Pfam" id="PF02585">
    <property type="entry name" value="PIG-L"/>
    <property type="match status" value="1"/>
</dbReference>
<dbReference type="STRING" id="517418.Ctha_2151"/>
<dbReference type="GO" id="GO:0016811">
    <property type="term" value="F:hydrolase activity, acting on carbon-nitrogen (but not peptide) bonds, in linear amides"/>
    <property type="evidence" value="ECO:0007669"/>
    <property type="project" value="TreeGrafter"/>
</dbReference>
<gene>
    <name evidence="1" type="ordered locus">Ctha_2151</name>
</gene>
<dbReference type="AlphaFoldDB" id="B3QVK3"/>
<dbReference type="InterPro" id="IPR003737">
    <property type="entry name" value="GlcNAc_PI_deacetylase-related"/>
</dbReference>